<dbReference type="PATRIC" id="fig|1423754.3.peg.204"/>
<dbReference type="EMBL" id="AZGI01000011">
    <property type="protein sequence ID" value="KRM40709.1"/>
    <property type="molecule type" value="Genomic_DNA"/>
</dbReference>
<organism evidence="1 2">
    <name type="scientific">Lactobacillus hamsteri DSM 5661 = JCM 6256</name>
    <dbReference type="NCBI Taxonomy" id="1423754"/>
    <lineage>
        <taxon>Bacteria</taxon>
        <taxon>Bacillati</taxon>
        <taxon>Bacillota</taxon>
        <taxon>Bacilli</taxon>
        <taxon>Lactobacillales</taxon>
        <taxon>Lactobacillaceae</taxon>
        <taxon>Lactobacillus</taxon>
    </lineage>
</organism>
<dbReference type="eggNOG" id="ENOG5030BM3">
    <property type="taxonomic scope" value="Bacteria"/>
</dbReference>
<comment type="caution">
    <text evidence="1">The sequence shown here is derived from an EMBL/GenBank/DDBJ whole genome shotgun (WGS) entry which is preliminary data.</text>
</comment>
<keyword evidence="2" id="KW-1185">Reference proteome</keyword>
<dbReference type="AlphaFoldDB" id="A0A0R1YFE2"/>
<dbReference type="RefSeq" id="WP_025080588.1">
    <property type="nucleotide sequence ID" value="NZ_AZGI01000011.1"/>
</dbReference>
<gene>
    <name evidence="1" type="ORF">FC39_GL000193</name>
</gene>
<dbReference type="Proteomes" id="UP000051223">
    <property type="component" value="Unassembled WGS sequence"/>
</dbReference>
<accession>A0A0R1YFE2</accession>
<protein>
    <recommendedName>
        <fullName evidence="3">DUF1828 domain-containing protein</fullName>
    </recommendedName>
</protein>
<proteinExistence type="predicted"/>
<evidence type="ECO:0000313" key="2">
    <source>
        <dbReference type="Proteomes" id="UP000051223"/>
    </source>
</evidence>
<sequence>MIDMTDLSLMGIEKIWQDWESKQFTFNRIDEKRIEISTTILDAFSNSISFYLDENAGIFSLTDLGSTFDEIQENTSFSIDPTPIIRKIAQKYEIEFNNSILKIDNISINNLAPAIRDFVFLIRDAILLSVN</sequence>
<dbReference type="OrthoDB" id="9958029at2"/>
<evidence type="ECO:0000313" key="1">
    <source>
        <dbReference type="EMBL" id="KRM40709.1"/>
    </source>
</evidence>
<reference evidence="1 2" key="1">
    <citation type="journal article" date="2015" name="Genome Announc.">
        <title>Expanding the biotechnology potential of lactobacilli through comparative genomics of 213 strains and associated genera.</title>
        <authorList>
            <person name="Sun Z."/>
            <person name="Harris H.M."/>
            <person name="McCann A."/>
            <person name="Guo C."/>
            <person name="Argimon S."/>
            <person name="Zhang W."/>
            <person name="Yang X."/>
            <person name="Jeffery I.B."/>
            <person name="Cooney J.C."/>
            <person name="Kagawa T.F."/>
            <person name="Liu W."/>
            <person name="Song Y."/>
            <person name="Salvetti E."/>
            <person name="Wrobel A."/>
            <person name="Rasinkangas P."/>
            <person name="Parkhill J."/>
            <person name="Rea M.C."/>
            <person name="O'Sullivan O."/>
            <person name="Ritari J."/>
            <person name="Douillard F.P."/>
            <person name="Paul Ross R."/>
            <person name="Yang R."/>
            <person name="Briner A.E."/>
            <person name="Felis G.E."/>
            <person name="de Vos W.M."/>
            <person name="Barrangou R."/>
            <person name="Klaenhammer T.R."/>
            <person name="Caufield P.W."/>
            <person name="Cui Y."/>
            <person name="Zhang H."/>
            <person name="O'Toole P.W."/>
        </authorList>
    </citation>
    <scope>NUCLEOTIDE SEQUENCE [LARGE SCALE GENOMIC DNA]</scope>
    <source>
        <strain evidence="1 2">DSM 5661</strain>
    </source>
</reference>
<name>A0A0R1YFE2_9LACO</name>
<evidence type="ECO:0008006" key="3">
    <source>
        <dbReference type="Google" id="ProtNLM"/>
    </source>
</evidence>
<dbReference type="STRING" id="1423754.FC39_GL000193"/>